<dbReference type="GO" id="GO:0005737">
    <property type="term" value="C:cytoplasm"/>
    <property type="evidence" value="ECO:0007669"/>
    <property type="project" value="UniProtKB-SubCell"/>
</dbReference>
<dbReference type="Pfam" id="PF04452">
    <property type="entry name" value="Methyltrans_RNA"/>
    <property type="match status" value="1"/>
</dbReference>
<gene>
    <name evidence="16" type="ORF">ThesuDRAFT_00684</name>
</gene>
<dbReference type="NCBIfam" id="TIGR00046">
    <property type="entry name" value="RsmE family RNA methyltransferase"/>
    <property type="match status" value="1"/>
</dbReference>
<reference evidence="16" key="2">
    <citation type="submission" date="2012-10" db="EMBL/GenBank/DDBJ databases">
        <title>Improved high-quality draft of Thermaerobacter subterraneus C21, DSM 13965.</title>
        <authorList>
            <consortium name="DOE Joint Genome Institute"/>
            <person name="Eisen J."/>
            <person name="Huntemann M."/>
            <person name="Wei C.-L."/>
            <person name="Han J."/>
            <person name="Detter J.C."/>
            <person name="Han C."/>
            <person name="Tapia R."/>
            <person name="Chen A."/>
            <person name="Kyrpides N."/>
            <person name="Mavromatis K."/>
            <person name="Markowitz V."/>
            <person name="Szeto E."/>
            <person name="Ivanova N."/>
            <person name="Mikhailova N."/>
            <person name="Ovchinnikova G."/>
            <person name="Pagani I."/>
            <person name="Pati A."/>
            <person name="Goodwin L."/>
            <person name="Nordberg H.P."/>
            <person name="Cantor M.N."/>
            <person name="Hua S.X."/>
            <person name="Woyke T."/>
            <person name="Eisen J."/>
            <person name="Klenk H.-P."/>
        </authorList>
    </citation>
    <scope>NUCLEOTIDE SEQUENCE [LARGE SCALE GENOMIC DNA]</scope>
    <source>
        <strain evidence="16">DSM 13965</strain>
    </source>
</reference>
<dbReference type="InterPro" id="IPR006700">
    <property type="entry name" value="RsmE"/>
</dbReference>
<dbReference type="EC" id="2.1.1.193" evidence="3 12"/>
<dbReference type="RefSeq" id="WP_006902956.1">
    <property type="nucleotide sequence ID" value="NZ_JH976535.1"/>
</dbReference>
<evidence type="ECO:0000313" key="16">
    <source>
        <dbReference type="EMBL" id="EKP94961.1"/>
    </source>
</evidence>
<dbReference type="InterPro" id="IPR046887">
    <property type="entry name" value="RsmE_PUA-like"/>
</dbReference>
<evidence type="ECO:0000256" key="10">
    <source>
        <dbReference type="ARBA" id="ARBA00025699"/>
    </source>
</evidence>
<evidence type="ECO:0000256" key="6">
    <source>
        <dbReference type="ARBA" id="ARBA00022552"/>
    </source>
</evidence>
<evidence type="ECO:0000256" key="12">
    <source>
        <dbReference type="PIRNR" id="PIRNR015601"/>
    </source>
</evidence>
<sequence length="252" mass="26893">MFVPHVFVDRELAPGAAAPLAADDAHHLLRVLRRRPGDPVVAVTPAGRRWLGRLAPGSPPQLEAREELPSSEPPVAVTLGQGLPKGPKMEEVIRHGTEVGVARFVPVLAARSVSRPGEAGAAQRVQRWQRIAREAARQSQRSAVPQVEPPCSLDGLLSRGEAWDLILMPWEEEEARGLREELEAAAAAWGRPAAGRRVLILVGPEGGWDAGEVEAARRAGARVVTLGPRILRTETAGVLVAGLVLHVLGDLG</sequence>
<dbReference type="HOGENOM" id="CLU_067442_3_0_9"/>
<evidence type="ECO:0000256" key="1">
    <source>
        <dbReference type="ARBA" id="ARBA00004496"/>
    </source>
</evidence>
<comment type="subcellular location">
    <subcellularLocation>
        <location evidence="1 12">Cytoplasm</location>
    </subcellularLocation>
</comment>
<comment type="catalytic activity">
    <reaction evidence="11 12">
        <text>uridine(1498) in 16S rRNA + S-adenosyl-L-methionine = N(3)-methyluridine(1498) in 16S rRNA + S-adenosyl-L-homocysteine + H(+)</text>
        <dbReference type="Rhea" id="RHEA:42920"/>
        <dbReference type="Rhea" id="RHEA-COMP:10283"/>
        <dbReference type="Rhea" id="RHEA-COMP:10284"/>
        <dbReference type="ChEBI" id="CHEBI:15378"/>
        <dbReference type="ChEBI" id="CHEBI:57856"/>
        <dbReference type="ChEBI" id="CHEBI:59789"/>
        <dbReference type="ChEBI" id="CHEBI:65315"/>
        <dbReference type="ChEBI" id="CHEBI:74502"/>
        <dbReference type="EC" id="2.1.1.193"/>
    </reaction>
</comment>
<dbReference type="PIRSF" id="PIRSF015601">
    <property type="entry name" value="MTase_slr0722"/>
    <property type="match status" value="1"/>
</dbReference>
<proteinExistence type="inferred from homology"/>
<comment type="function">
    <text evidence="10 12">Specifically methylates the N3 position of the uracil ring of uridine 1498 (m3U1498) in 16S rRNA. Acts on the fully assembled 30S ribosomal subunit.</text>
</comment>
<evidence type="ECO:0000256" key="3">
    <source>
        <dbReference type="ARBA" id="ARBA00012328"/>
    </source>
</evidence>
<dbReference type="AlphaFoldDB" id="K6QDY3"/>
<feature type="domain" description="Ribosomal RNA small subunit methyltransferase E PUA-like" evidence="15">
    <location>
        <begin position="22"/>
        <end position="65"/>
    </location>
</feature>
<evidence type="ECO:0000256" key="9">
    <source>
        <dbReference type="ARBA" id="ARBA00022691"/>
    </source>
</evidence>
<comment type="caution">
    <text evidence="16">The sequence shown here is derived from an EMBL/GenBank/DDBJ whole genome shotgun (WGS) entry which is preliminary data.</text>
</comment>
<evidence type="ECO:0000256" key="13">
    <source>
        <dbReference type="SAM" id="MobiDB-lite"/>
    </source>
</evidence>
<evidence type="ECO:0000259" key="14">
    <source>
        <dbReference type="Pfam" id="PF04452"/>
    </source>
</evidence>
<evidence type="ECO:0000313" key="17">
    <source>
        <dbReference type="Proteomes" id="UP000005710"/>
    </source>
</evidence>
<protein>
    <recommendedName>
        <fullName evidence="4 12">Ribosomal RNA small subunit methyltransferase E</fullName>
        <ecNumber evidence="3 12">2.1.1.193</ecNumber>
    </recommendedName>
</protein>
<dbReference type="Gene3D" id="3.40.1280.10">
    <property type="match status" value="1"/>
</dbReference>
<dbReference type="GO" id="GO:0070475">
    <property type="term" value="P:rRNA base methylation"/>
    <property type="evidence" value="ECO:0007669"/>
    <property type="project" value="TreeGrafter"/>
</dbReference>
<dbReference type="SUPFAM" id="SSF88697">
    <property type="entry name" value="PUA domain-like"/>
    <property type="match status" value="1"/>
</dbReference>
<dbReference type="SUPFAM" id="SSF75217">
    <property type="entry name" value="alpha/beta knot"/>
    <property type="match status" value="1"/>
</dbReference>
<dbReference type="InterPro" id="IPR029028">
    <property type="entry name" value="Alpha/beta_knot_MTases"/>
</dbReference>
<feature type="domain" description="Ribosomal RNA small subunit methyltransferase E methyltransferase" evidence="14">
    <location>
        <begin position="72"/>
        <end position="243"/>
    </location>
</feature>
<evidence type="ECO:0000256" key="2">
    <source>
        <dbReference type="ARBA" id="ARBA00005528"/>
    </source>
</evidence>
<feature type="region of interest" description="Disordered" evidence="13">
    <location>
        <begin position="54"/>
        <end position="73"/>
    </location>
</feature>
<dbReference type="InterPro" id="IPR046886">
    <property type="entry name" value="RsmE_MTase_dom"/>
</dbReference>
<keyword evidence="7 12" id="KW-0489">Methyltransferase</keyword>
<dbReference type="GO" id="GO:0070042">
    <property type="term" value="F:rRNA (uridine-N3-)-methyltransferase activity"/>
    <property type="evidence" value="ECO:0007669"/>
    <property type="project" value="TreeGrafter"/>
</dbReference>
<dbReference type="Proteomes" id="UP000005710">
    <property type="component" value="Unassembled WGS sequence"/>
</dbReference>
<evidence type="ECO:0000256" key="4">
    <source>
        <dbReference type="ARBA" id="ARBA00013673"/>
    </source>
</evidence>
<dbReference type="eggNOG" id="COG1385">
    <property type="taxonomic scope" value="Bacteria"/>
</dbReference>
<keyword evidence="5 12" id="KW-0963">Cytoplasm</keyword>
<reference evidence="16" key="1">
    <citation type="submission" date="2010-10" db="EMBL/GenBank/DDBJ databases">
        <authorList>
            <consortium name="US DOE Joint Genome Institute (JGI-PGF)"/>
            <person name="Lucas S."/>
            <person name="Copeland A."/>
            <person name="Lapidus A."/>
            <person name="Bruce D."/>
            <person name="Goodwin L."/>
            <person name="Pitluck S."/>
            <person name="Kyrpides N."/>
            <person name="Mavromatis K."/>
            <person name="Detter J.C."/>
            <person name="Han C."/>
            <person name="Land M."/>
            <person name="Hauser L."/>
            <person name="Markowitz V."/>
            <person name="Cheng J.-F."/>
            <person name="Hugenholtz P."/>
            <person name="Woyke T."/>
            <person name="Wu D."/>
            <person name="Pukall R."/>
            <person name="Wahrenburg C."/>
            <person name="Brambilla E."/>
            <person name="Klenk H.-P."/>
            <person name="Eisen J.A."/>
        </authorList>
    </citation>
    <scope>NUCLEOTIDE SEQUENCE [LARGE SCALE GENOMIC DNA]</scope>
    <source>
        <strain evidence="16">DSM 13965</strain>
    </source>
</reference>
<dbReference type="EMBL" id="AENY02000002">
    <property type="protein sequence ID" value="EKP94961.1"/>
    <property type="molecule type" value="Genomic_DNA"/>
</dbReference>
<evidence type="ECO:0000256" key="8">
    <source>
        <dbReference type="ARBA" id="ARBA00022679"/>
    </source>
</evidence>
<organism evidence="16 17">
    <name type="scientific">Thermaerobacter subterraneus DSM 13965</name>
    <dbReference type="NCBI Taxonomy" id="867903"/>
    <lineage>
        <taxon>Bacteria</taxon>
        <taxon>Bacillati</taxon>
        <taxon>Bacillota</taxon>
        <taxon>Clostridia</taxon>
        <taxon>Eubacteriales</taxon>
        <taxon>Clostridiales Family XVII. Incertae Sedis</taxon>
        <taxon>Thermaerobacter</taxon>
    </lineage>
</organism>
<evidence type="ECO:0000259" key="15">
    <source>
        <dbReference type="Pfam" id="PF20260"/>
    </source>
</evidence>
<evidence type="ECO:0000256" key="7">
    <source>
        <dbReference type="ARBA" id="ARBA00022603"/>
    </source>
</evidence>
<keyword evidence="8 12" id="KW-0808">Transferase</keyword>
<evidence type="ECO:0000256" key="5">
    <source>
        <dbReference type="ARBA" id="ARBA00022490"/>
    </source>
</evidence>
<dbReference type="PANTHER" id="PTHR30027:SF3">
    <property type="entry name" value="16S RRNA (URACIL(1498)-N(3))-METHYLTRANSFERASE"/>
    <property type="match status" value="1"/>
</dbReference>
<dbReference type="InterPro" id="IPR015947">
    <property type="entry name" value="PUA-like_sf"/>
</dbReference>
<name>K6QDY3_9FIRM</name>
<dbReference type="Pfam" id="PF20260">
    <property type="entry name" value="PUA_4"/>
    <property type="match status" value="1"/>
</dbReference>
<dbReference type="CDD" id="cd18084">
    <property type="entry name" value="RsmE-like"/>
    <property type="match status" value="1"/>
</dbReference>
<dbReference type="OrthoDB" id="9815641at2"/>
<dbReference type="PANTHER" id="PTHR30027">
    <property type="entry name" value="RIBOSOMAL RNA SMALL SUBUNIT METHYLTRANSFERASE E"/>
    <property type="match status" value="1"/>
</dbReference>
<keyword evidence="6 12" id="KW-0698">rRNA processing</keyword>
<accession>K6QDY3</accession>
<keyword evidence="9 12" id="KW-0949">S-adenosyl-L-methionine</keyword>
<dbReference type="InterPro" id="IPR029026">
    <property type="entry name" value="tRNA_m1G_MTases_N"/>
</dbReference>
<dbReference type="STRING" id="867903.ThesuDRAFT_00684"/>
<keyword evidence="17" id="KW-1185">Reference proteome</keyword>
<comment type="similarity">
    <text evidence="2 12">Belongs to the RNA methyltransferase RsmE family.</text>
</comment>
<evidence type="ECO:0000256" key="11">
    <source>
        <dbReference type="ARBA" id="ARBA00047944"/>
    </source>
</evidence>